<feature type="transmembrane region" description="Helical" evidence="3">
    <location>
        <begin position="91"/>
        <end position="116"/>
    </location>
</feature>
<dbReference type="InterPro" id="IPR036259">
    <property type="entry name" value="MFS_trans_sf"/>
</dbReference>
<keyword evidence="2" id="KW-1003">Cell membrane</keyword>
<proteinExistence type="predicted"/>
<comment type="subcellular location">
    <subcellularLocation>
        <location evidence="1">Cell inner membrane</location>
        <topology evidence="1">Multi-pass membrane protein</topology>
    </subcellularLocation>
</comment>
<sequence>MAGGAIILPSASNPKYLKGRQLIFPLGLASSLFFLWGFSYGLLDVLNKHFQNVLKITKLESTGLQIVYFGGGYFCFSPIAAELLKHKGYKITIIIGKQAFGGFIVCTFVISCGLGTLETAANSYTAVIGDPQLAAIRLQFCASWNGVASFIGPLIAPKLFFSAEHATNLAQFCYVGAQVTIASFFINYATENADFTDSQASKLLSYALITFTVSRFLGTVLSHFFQADFILLIYSTISIALTIYVSIGYGRSAVIVLMSIYFFESLMFPIIFAMGTANLGRHTRRGAGILIMGVSDDAVFPPIQGVIADAHSTRISFLVPMIGFIVVLAYALFHWIKHGFKVRCVRSTVNNIIDVQPKLSHVSRPTDIVNHILRSTLISPVPKTYVREYTNGTVIITEYF</sequence>
<dbReference type="PANTHER" id="PTHR43702:SF3">
    <property type="entry name" value="PROTEIN TSGA"/>
    <property type="match status" value="1"/>
</dbReference>
<evidence type="ECO:0000256" key="2">
    <source>
        <dbReference type="ARBA" id="ARBA00022475"/>
    </source>
</evidence>
<keyword evidence="3" id="KW-0812">Transmembrane</keyword>
<evidence type="ECO:0000313" key="5">
    <source>
        <dbReference type="Proteomes" id="UP000663836"/>
    </source>
</evidence>
<protein>
    <submittedName>
        <fullName evidence="4">Uncharacterized protein</fullName>
    </submittedName>
</protein>
<feature type="transmembrane region" description="Helical" evidence="3">
    <location>
        <begin position="168"/>
        <end position="188"/>
    </location>
</feature>
<feature type="transmembrane region" description="Helical" evidence="3">
    <location>
        <begin position="136"/>
        <end position="156"/>
    </location>
</feature>
<dbReference type="EMBL" id="CAJOBD010001969">
    <property type="protein sequence ID" value="CAF3845026.1"/>
    <property type="molecule type" value="Genomic_DNA"/>
</dbReference>
<feature type="transmembrane region" description="Helical" evidence="3">
    <location>
        <begin position="253"/>
        <end position="274"/>
    </location>
</feature>
<feature type="transmembrane region" description="Helical" evidence="3">
    <location>
        <begin position="229"/>
        <end position="247"/>
    </location>
</feature>
<dbReference type="AlphaFoldDB" id="A0A819E6F4"/>
<feature type="transmembrane region" description="Helical" evidence="3">
    <location>
        <begin position="63"/>
        <end position="84"/>
    </location>
</feature>
<dbReference type="GO" id="GO:0005886">
    <property type="term" value="C:plasma membrane"/>
    <property type="evidence" value="ECO:0007669"/>
    <property type="project" value="UniProtKB-SubCell"/>
</dbReference>
<evidence type="ECO:0000256" key="1">
    <source>
        <dbReference type="ARBA" id="ARBA00004429"/>
    </source>
</evidence>
<accession>A0A819E6F4</accession>
<dbReference type="SUPFAM" id="SSF103473">
    <property type="entry name" value="MFS general substrate transporter"/>
    <property type="match status" value="1"/>
</dbReference>
<gene>
    <name evidence="4" type="ORF">JBS370_LOCUS17894</name>
</gene>
<organism evidence="4 5">
    <name type="scientific">Rotaria sordida</name>
    <dbReference type="NCBI Taxonomy" id="392033"/>
    <lineage>
        <taxon>Eukaryota</taxon>
        <taxon>Metazoa</taxon>
        <taxon>Spiralia</taxon>
        <taxon>Gnathifera</taxon>
        <taxon>Rotifera</taxon>
        <taxon>Eurotatoria</taxon>
        <taxon>Bdelloidea</taxon>
        <taxon>Philodinida</taxon>
        <taxon>Philodinidae</taxon>
        <taxon>Rotaria</taxon>
    </lineage>
</organism>
<evidence type="ECO:0000256" key="3">
    <source>
        <dbReference type="SAM" id="Phobius"/>
    </source>
</evidence>
<dbReference type="InterPro" id="IPR050375">
    <property type="entry name" value="MFS_TsgA-like"/>
</dbReference>
<evidence type="ECO:0000313" key="4">
    <source>
        <dbReference type="EMBL" id="CAF3845026.1"/>
    </source>
</evidence>
<feature type="transmembrane region" description="Helical" evidence="3">
    <location>
        <begin position="22"/>
        <end position="43"/>
    </location>
</feature>
<comment type="caution">
    <text evidence="4">The sequence shown here is derived from an EMBL/GenBank/DDBJ whole genome shotgun (WGS) entry which is preliminary data.</text>
</comment>
<dbReference type="PANTHER" id="PTHR43702">
    <property type="entry name" value="L-FUCOSE-PROTON SYMPORTER"/>
    <property type="match status" value="1"/>
</dbReference>
<reference evidence="4" key="1">
    <citation type="submission" date="2021-02" db="EMBL/GenBank/DDBJ databases">
        <authorList>
            <person name="Nowell W R."/>
        </authorList>
    </citation>
    <scope>NUCLEOTIDE SEQUENCE</scope>
</reference>
<feature type="transmembrane region" description="Helical" evidence="3">
    <location>
        <begin position="315"/>
        <end position="336"/>
    </location>
</feature>
<dbReference type="Gene3D" id="1.20.1250.20">
    <property type="entry name" value="MFS general substrate transporter like domains"/>
    <property type="match status" value="1"/>
</dbReference>
<feature type="transmembrane region" description="Helical" evidence="3">
    <location>
        <begin position="203"/>
        <end position="222"/>
    </location>
</feature>
<keyword evidence="3" id="KW-1133">Transmembrane helix</keyword>
<name>A0A819E6F4_9BILA</name>
<keyword evidence="3" id="KW-0472">Membrane</keyword>
<dbReference type="Proteomes" id="UP000663836">
    <property type="component" value="Unassembled WGS sequence"/>
</dbReference>